<protein>
    <submittedName>
        <fullName evidence="2">Uncharacterized protein</fullName>
    </submittedName>
</protein>
<accession>A0A6A3G7Z9</accession>
<name>A0A6A3G7Z9_9STRA</name>
<gene>
    <name evidence="2" type="ORF">PR002_g32567</name>
</gene>
<evidence type="ECO:0000256" key="1">
    <source>
        <dbReference type="SAM" id="MobiDB-lite"/>
    </source>
</evidence>
<feature type="region of interest" description="Disordered" evidence="1">
    <location>
        <begin position="1"/>
        <end position="36"/>
    </location>
</feature>
<evidence type="ECO:0000313" key="3">
    <source>
        <dbReference type="Proteomes" id="UP000435112"/>
    </source>
</evidence>
<evidence type="ECO:0000313" key="2">
    <source>
        <dbReference type="EMBL" id="KAE8952816.1"/>
    </source>
</evidence>
<reference evidence="2 3" key="1">
    <citation type="submission" date="2018-09" db="EMBL/GenBank/DDBJ databases">
        <title>Genomic investigation of the strawberry pathogen Phytophthora fragariae indicates pathogenicity is determined by transcriptional variation in three key races.</title>
        <authorList>
            <person name="Adams T.M."/>
            <person name="Armitage A.D."/>
            <person name="Sobczyk M.K."/>
            <person name="Bates H.J."/>
            <person name="Dunwell J.M."/>
            <person name="Nellist C.F."/>
            <person name="Harrison R.J."/>
        </authorList>
    </citation>
    <scope>NUCLEOTIDE SEQUENCE [LARGE SCALE GENOMIC DNA]</scope>
    <source>
        <strain evidence="2 3">SCRP324</strain>
    </source>
</reference>
<proteinExistence type="predicted"/>
<organism evidence="2 3">
    <name type="scientific">Phytophthora rubi</name>
    <dbReference type="NCBI Taxonomy" id="129364"/>
    <lineage>
        <taxon>Eukaryota</taxon>
        <taxon>Sar</taxon>
        <taxon>Stramenopiles</taxon>
        <taxon>Oomycota</taxon>
        <taxon>Peronosporomycetes</taxon>
        <taxon>Peronosporales</taxon>
        <taxon>Peronosporaceae</taxon>
        <taxon>Phytophthora</taxon>
    </lineage>
</organism>
<feature type="compositionally biased region" description="Basic and acidic residues" evidence="1">
    <location>
        <begin position="1"/>
        <end position="21"/>
    </location>
</feature>
<dbReference type="EMBL" id="QXFU01011162">
    <property type="protein sequence ID" value="KAE8952816.1"/>
    <property type="molecule type" value="Genomic_DNA"/>
</dbReference>
<dbReference type="Proteomes" id="UP000435112">
    <property type="component" value="Unassembled WGS sequence"/>
</dbReference>
<comment type="caution">
    <text evidence="2">The sequence shown here is derived from an EMBL/GenBank/DDBJ whole genome shotgun (WGS) entry which is preliminary data.</text>
</comment>
<dbReference type="AlphaFoldDB" id="A0A6A3G7Z9"/>
<sequence>MRPPEAARRQPRGLRADDSVYTRHSSAPPADDSLYTRPLQLPGDGGCASAWTTRSTHALCSYPATAAAPPADDSLNMPPWKLPGDCRWVPARTTRSARATAARLRRTTHSTHAPCSYLATAAAPPADDSLYMPPWKLPGDCRWVPARTTRSTRASFMCG</sequence>